<evidence type="ECO:0000259" key="1">
    <source>
        <dbReference type="Pfam" id="PF20448"/>
    </source>
</evidence>
<accession>A0ABT2VX31</accession>
<proteinExistence type="predicted"/>
<dbReference type="RefSeq" id="WP_262988920.1">
    <property type="nucleotide sequence ID" value="NZ_JAOTEN010000001.1"/>
</dbReference>
<evidence type="ECO:0000313" key="2">
    <source>
        <dbReference type="EMBL" id="MCU7613070.1"/>
    </source>
</evidence>
<evidence type="ECO:0000313" key="3">
    <source>
        <dbReference type="Proteomes" id="UP001208114"/>
    </source>
</evidence>
<reference evidence="3" key="1">
    <citation type="submission" date="2023-07" db="EMBL/GenBank/DDBJ databases">
        <title>Chryseobacterium sp. GMJ5 Genome sequencing and assembly.</title>
        <authorList>
            <person name="Jung Y."/>
        </authorList>
    </citation>
    <scope>NUCLEOTIDE SEQUENCE [LARGE SCALE GENOMIC DNA]</scope>
    <source>
        <strain evidence="3">GMJ5</strain>
    </source>
</reference>
<keyword evidence="3" id="KW-1185">Reference proteome</keyword>
<dbReference type="InterPro" id="IPR046551">
    <property type="entry name" value="DUF6705"/>
</dbReference>
<gene>
    <name evidence="2" type="ORF">N0B16_01325</name>
</gene>
<organism evidence="2 3">
    <name type="scientific">Chryseobacterium gilvum</name>
    <dbReference type="NCBI Taxonomy" id="2976534"/>
    <lineage>
        <taxon>Bacteria</taxon>
        <taxon>Pseudomonadati</taxon>
        <taxon>Bacteroidota</taxon>
        <taxon>Flavobacteriia</taxon>
        <taxon>Flavobacteriales</taxon>
        <taxon>Weeksellaceae</taxon>
        <taxon>Chryseobacterium group</taxon>
        <taxon>Chryseobacterium</taxon>
    </lineage>
</organism>
<feature type="domain" description="DUF6705" evidence="1">
    <location>
        <begin position="1"/>
        <end position="199"/>
    </location>
</feature>
<protein>
    <recommendedName>
        <fullName evidence="1">DUF6705 domain-containing protein</fullName>
    </recommendedName>
</protein>
<dbReference type="Proteomes" id="UP001208114">
    <property type="component" value="Unassembled WGS sequence"/>
</dbReference>
<name>A0ABT2VX31_9FLAO</name>
<comment type="caution">
    <text evidence="2">The sequence shown here is derived from an EMBL/GenBank/DDBJ whole genome shotgun (WGS) entry which is preliminary data.</text>
</comment>
<sequence length="199" mass="22842">MKNIFLIITITLISSLFKSQSVVIDISDSELNQPTGYYSKDMNNVLNQFEGTYLFTNGNTSLKIVLVKKIKQYNNSYYEDLIIGEYQYIVNGVEKINTLSNLNVVYNNQFAKHAIAGSSPINNNNREWKCPQCNLNEKRLRAKIIDRTTDRHATILIRKTIVNGQEVLQVKVRDVLPDFENVSPLEFSLPKGEFTMIKQ</sequence>
<dbReference type="Pfam" id="PF20448">
    <property type="entry name" value="DUF6705"/>
    <property type="match status" value="1"/>
</dbReference>
<dbReference type="EMBL" id="JAOTEN010000001">
    <property type="protein sequence ID" value="MCU7613070.1"/>
    <property type="molecule type" value="Genomic_DNA"/>
</dbReference>